<gene>
    <name evidence="1" type="ORF">HMPREF0534_1099</name>
</gene>
<protein>
    <submittedName>
        <fullName evidence="1">Uncharacterized protein</fullName>
    </submittedName>
</protein>
<dbReference type="EMBL" id="ACHG01000118">
    <property type="protein sequence ID" value="EEI65578.1"/>
    <property type="molecule type" value="Genomic_DNA"/>
</dbReference>
<dbReference type="Proteomes" id="UP000003419">
    <property type="component" value="Unassembled WGS sequence"/>
</dbReference>
<accession>A0A8D9VTS9</accession>
<sequence>MVLPLNYTRISATNIILSSYPIKSNTFFKKSLFYFKKLIN</sequence>
<name>A0A8D9VTS9_LIMRT</name>
<feature type="non-terminal residue" evidence="1">
    <location>
        <position position="40"/>
    </location>
</feature>
<organism evidence="1 2">
    <name type="scientific">Limosilactobacillus reuteri CF48-3A</name>
    <dbReference type="NCBI Taxonomy" id="525341"/>
    <lineage>
        <taxon>Bacteria</taxon>
        <taxon>Bacillati</taxon>
        <taxon>Bacillota</taxon>
        <taxon>Bacilli</taxon>
        <taxon>Lactobacillales</taxon>
        <taxon>Lactobacillaceae</taxon>
        <taxon>Limosilactobacillus</taxon>
    </lineage>
</organism>
<dbReference type="AlphaFoldDB" id="A0A8D9VTS9"/>
<comment type="caution">
    <text evidence="1">The sequence shown here is derived from an EMBL/GenBank/DDBJ whole genome shotgun (WGS) entry which is preliminary data.</text>
</comment>
<reference evidence="1 2" key="1">
    <citation type="submission" date="2009-01" db="EMBL/GenBank/DDBJ databases">
        <authorList>
            <person name="Qin X."/>
            <person name="Bachman B."/>
            <person name="Battles P."/>
            <person name="Bell A."/>
            <person name="Bess C."/>
            <person name="Bickham C."/>
            <person name="Chaboub L."/>
            <person name="Chen D."/>
            <person name="Coyle M."/>
            <person name="Deiros D.R."/>
            <person name="Dinh H."/>
            <person name="Forbes L."/>
            <person name="Fowler G."/>
            <person name="Francisco L."/>
            <person name="Fu Q."/>
            <person name="Gubbala S."/>
            <person name="Hale W."/>
            <person name="Han Y."/>
            <person name="Hemphill L."/>
            <person name="Highlander S.K."/>
            <person name="Hirani K."/>
            <person name="Hogues M."/>
            <person name="Jackson L."/>
            <person name="Jakkamsetti A."/>
            <person name="Javaid M."/>
            <person name="Jiang H."/>
            <person name="Korchina V."/>
            <person name="Kovar C."/>
            <person name="Lara F."/>
            <person name="Lee S."/>
            <person name="Mata R."/>
            <person name="Mathew T."/>
            <person name="Moen C."/>
            <person name="Morales K."/>
            <person name="Munidasa M."/>
            <person name="Nazareth L."/>
            <person name="Ngo R."/>
            <person name="Nguyen L."/>
            <person name="Okwuonu G."/>
            <person name="Ongeri F."/>
            <person name="Patil S."/>
            <person name="Petrosino J."/>
            <person name="Pham C."/>
            <person name="Pham P."/>
            <person name="Pu L.-L."/>
            <person name="Puazo M."/>
            <person name="Raj R."/>
            <person name="Reid J."/>
            <person name="Rouhana J."/>
            <person name="Saada N."/>
            <person name="Shang Y."/>
            <person name="Simmons D."/>
            <person name="Thornton R."/>
            <person name="Warren J."/>
            <person name="Weissenberger G."/>
            <person name="Zhang J."/>
            <person name="Zhang L."/>
            <person name="Zhou C."/>
            <person name="Zhu D."/>
            <person name="Muzny D."/>
            <person name="Worley K."/>
            <person name="Gibbs R."/>
        </authorList>
    </citation>
    <scope>NUCLEOTIDE SEQUENCE [LARGE SCALE GENOMIC DNA]</scope>
    <source>
        <strain evidence="1 2">CF48-3A</strain>
    </source>
</reference>
<evidence type="ECO:0000313" key="2">
    <source>
        <dbReference type="Proteomes" id="UP000003419"/>
    </source>
</evidence>
<proteinExistence type="predicted"/>
<evidence type="ECO:0000313" key="1">
    <source>
        <dbReference type="EMBL" id="EEI65578.1"/>
    </source>
</evidence>